<protein>
    <recommendedName>
        <fullName evidence="2">glutamate--tRNA ligase</fullName>
        <ecNumber evidence="2">6.1.1.17</ecNumber>
    </recommendedName>
    <alternativeName>
        <fullName evidence="8">Glutamyl-tRNA synthetase</fullName>
    </alternativeName>
</protein>
<dbReference type="GO" id="GO:0004818">
    <property type="term" value="F:glutamate-tRNA ligase activity"/>
    <property type="evidence" value="ECO:0007669"/>
    <property type="project" value="UniProtKB-EC"/>
</dbReference>
<dbReference type="OMA" id="WMNKKYL"/>
<evidence type="ECO:0000256" key="9">
    <source>
        <dbReference type="RuleBase" id="RU363037"/>
    </source>
</evidence>
<organism evidence="12 13">
    <name type="scientific">Plasmodium fragile</name>
    <dbReference type="NCBI Taxonomy" id="5857"/>
    <lineage>
        <taxon>Eukaryota</taxon>
        <taxon>Sar</taxon>
        <taxon>Alveolata</taxon>
        <taxon>Apicomplexa</taxon>
        <taxon>Aconoidasida</taxon>
        <taxon>Haemosporida</taxon>
        <taxon>Plasmodiidae</taxon>
        <taxon>Plasmodium</taxon>
        <taxon>Plasmodium (Plasmodium)</taxon>
    </lineage>
</organism>
<proteinExistence type="inferred from homology"/>
<keyword evidence="10" id="KW-0732">Signal</keyword>
<evidence type="ECO:0000256" key="4">
    <source>
        <dbReference type="ARBA" id="ARBA00022741"/>
    </source>
</evidence>
<dbReference type="CDD" id="cd00808">
    <property type="entry name" value="GluRS_core"/>
    <property type="match status" value="1"/>
</dbReference>
<dbReference type="GO" id="GO:0006424">
    <property type="term" value="P:glutamyl-tRNA aminoacylation"/>
    <property type="evidence" value="ECO:0007669"/>
    <property type="project" value="InterPro"/>
</dbReference>
<dbReference type="InterPro" id="IPR049940">
    <property type="entry name" value="GluQ/Sye"/>
</dbReference>
<evidence type="ECO:0000256" key="7">
    <source>
        <dbReference type="ARBA" id="ARBA00023146"/>
    </source>
</evidence>
<keyword evidence="6 9" id="KW-0648">Protein biosynthesis</keyword>
<feature type="domain" description="Glutamyl/glutaminyl-tRNA synthetase class Ib catalytic" evidence="11">
    <location>
        <begin position="87"/>
        <end position="400"/>
    </location>
</feature>
<evidence type="ECO:0000313" key="13">
    <source>
        <dbReference type="Proteomes" id="UP000054561"/>
    </source>
</evidence>
<dbReference type="PANTHER" id="PTHR43311:SF2">
    <property type="entry name" value="GLUTAMATE--TRNA LIGASE, MITOCHONDRIAL-RELATED"/>
    <property type="match status" value="1"/>
</dbReference>
<keyword evidence="13" id="KW-1185">Reference proteome</keyword>
<name>A0A0D9QKE4_PLAFR</name>
<dbReference type="OrthoDB" id="428822at2759"/>
<dbReference type="EMBL" id="KQ001677">
    <property type="protein sequence ID" value="KJP87257.1"/>
    <property type="molecule type" value="Genomic_DNA"/>
</dbReference>
<dbReference type="SUPFAM" id="SSF48163">
    <property type="entry name" value="An anticodon-binding domain of class I aminoacyl-tRNA synthetases"/>
    <property type="match status" value="1"/>
</dbReference>
<feature type="chain" id="PRO_5002344022" description="glutamate--tRNA ligase" evidence="10">
    <location>
        <begin position="18"/>
        <end position="575"/>
    </location>
</feature>
<reference evidence="12 13" key="1">
    <citation type="submission" date="2014-03" db="EMBL/GenBank/DDBJ databases">
        <title>The Genome Sequence of Plasmodium fragile nilgiri.</title>
        <authorList>
            <consortium name="The Broad Institute Genomics Platform"/>
            <consortium name="The Broad Institute Genome Sequencing Center for Infectious Disease"/>
            <person name="Neafsey D."/>
            <person name="Duraisingh M."/>
            <person name="Young S.K."/>
            <person name="Zeng Q."/>
            <person name="Gargeya S."/>
            <person name="Abouelleil A."/>
            <person name="Alvarado L."/>
            <person name="Chapman S.B."/>
            <person name="Gainer-Dewar J."/>
            <person name="Goldberg J."/>
            <person name="Griggs A."/>
            <person name="Gujja S."/>
            <person name="Hansen M."/>
            <person name="Howarth C."/>
            <person name="Imamovic A."/>
            <person name="Larimer J."/>
            <person name="Pearson M."/>
            <person name="Poon T.W."/>
            <person name="Priest M."/>
            <person name="Roberts A."/>
            <person name="Saif S."/>
            <person name="Shea T."/>
            <person name="Sykes S."/>
            <person name="Wortman J."/>
            <person name="Nusbaum C."/>
            <person name="Birren B."/>
        </authorList>
    </citation>
    <scope>NUCLEOTIDE SEQUENCE [LARGE SCALE GENOMIC DNA]</scope>
    <source>
        <strain evidence="13">nilgiri</strain>
    </source>
</reference>
<keyword evidence="5 9" id="KW-0067">ATP-binding</keyword>
<sequence length="575" mass="66758">MKYAFVLLNLIVTCTNGMVQYSASIQFLFIANINGNEIVSPHKGGKKKRCFVITKEKSGFSKCENKWRERKNILKGEKGHPPCVEPRLRFAPSPTGFLHVGGCRTFLYNYILAKQLKGSLILRLEDTDVERNAQDSFHEIVKDLRWLNLNWDEGPDVGGPYGPYKQSEKIELYKAIAHEFVKEGKAYFCFCTKDELSAKKEKTMLARTKYTYDRTCRDLTDEIVKQHLSHKKPYTIRFRSPMGRNITLDDMLKNEIVDSVNEDFIILRSDSSPTYNFSVSVDDHLMRISHVIRGVEHISNTFKQILVLEALGARIPLYAHVPVITTVQKKKISKRNNEYLVRNLREEGFKPECVINYMGTLGWGSISKREFYTLDELISTFDLRALNKSALVFDIKKLKWMNKKYLLTQEAATYVREAEQFLIEKKVLTQACTEFLRLCISVFKDDVHNYEELGRYIMEAISYDHLAHPCDKNNEKLKKVSTYLCNWWEGNKSSVQCFEDFFSENFDSLIGLVAEGTNMRRNEILLKVRVLLTFQNKGVPFVHLLQLWALARKSKVPNYVPLEDRIRHLKEVFIG</sequence>
<dbReference type="Gene3D" id="3.40.50.620">
    <property type="entry name" value="HUPs"/>
    <property type="match status" value="1"/>
</dbReference>
<dbReference type="VEuPathDB" id="PlasmoDB:AK88_03054"/>
<dbReference type="PANTHER" id="PTHR43311">
    <property type="entry name" value="GLUTAMATE--TRNA LIGASE"/>
    <property type="match status" value="1"/>
</dbReference>
<evidence type="ECO:0000256" key="8">
    <source>
        <dbReference type="ARBA" id="ARBA00030865"/>
    </source>
</evidence>
<evidence type="ECO:0000256" key="2">
    <source>
        <dbReference type="ARBA" id="ARBA00012835"/>
    </source>
</evidence>
<dbReference type="RefSeq" id="XP_012336100.1">
    <property type="nucleotide sequence ID" value="XM_012480677.1"/>
</dbReference>
<dbReference type="GO" id="GO:0005739">
    <property type="term" value="C:mitochondrion"/>
    <property type="evidence" value="ECO:0007669"/>
    <property type="project" value="TreeGrafter"/>
</dbReference>
<dbReference type="PROSITE" id="PS00178">
    <property type="entry name" value="AA_TRNA_LIGASE_I"/>
    <property type="match status" value="1"/>
</dbReference>
<evidence type="ECO:0000256" key="1">
    <source>
        <dbReference type="ARBA" id="ARBA00007894"/>
    </source>
</evidence>
<dbReference type="GO" id="GO:0008270">
    <property type="term" value="F:zinc ion binding"/>
    <property type="evidence" value="ECO:0007669"/>
    <property type="project" value="InterPro"/>
</dbReference>
<dbReference type="InterPro" id="IPR033910">
    <property type="entry name" value="GluRS_core"/>
</dbReference>
<dbReference type="InterPro" id="IPR008925">
    <property type="entry name" value="aa_tRNA-synth_I_cd-bd_sf"/>
</dbReference>
<dbReference type="InterPro" id="IPR004527">
    <property type="entry name" value="Glu-tRNA-ligase_bac/mito"/>
</dbReference>
<evidence type="ECO:0000256" key="10">
    <source>
        <dbReference type="SAM" id="SignalP"/>
    </source>
</evidence>
<dbReference type="AlphaFoldDB" id="A0A0D9QKE4"/>
<feature type="signal peptide" evidence="10">
    <location>
        <begin position="1"/>
        <end position="17"/>
    </location>
</feature>
<dbReference type="Proteomes" id="UP000054561">
    <property type="component" value="Unassembled WGS sequence"/>
</dbReference>
<dbReference type="GO" id="GO:0000049">
    <property type="term" value="F:tRNA binding"/>
    <property type="evidence" value="ECO:0007669"/>
    <property type="project" value="InterPro"/>
</dbReference>
<dbReference type="EC" id="6.1.1.17" evidence="2"/>
<dbReference type="InterPro" id="IPR000924">
    <property type="entry name" value="Glu/Gln-tRNA-synth"/>
</dbReference>
<keyword evidence="7 9" id="KW-0030">Aminoacyl-tRNA synthetase</keyword>
<dbReference type="SUPFAM" id="SSF52374">
    <property type="entry name" value="Nucleotidylyl transferase"/>
    <property type="match status" value="1"/>
</dbReference>
<dbReference type="NCBIfam" id="TIGR00464">
    <property type="entry name" value="gltX_bact"/>
    <property type="match status" value="1"/>
</dbReference>
<dbReference type="HAMAP" id="MF_00022">
    <property type="entry name" value="Glu_tRNA_synth_type1"/>
    <property type="match status" value="1"/>
</dbReference>
<dbReference type="GeneID" id="24268368"/>
<comment type="similarity">
    <text evidence="1">Belongs to the class-I aminoacyl-tRNA synthetase family. Glutamate--tRNA ligase type 1 subfamily.</text>
</comment>
<accession>A0A0D9QKE4</accession>
<gene>
    <name evidence="12" type="ORF">AK88_03054</name>
</gene>
<dbReference type="InterPro" id="IPR001412">
    <property type="entry name" value="aa-tRNA-synth_I_CS"/>
</dbReference>
<dbReference type="GO" id="GO:0005524">
    <property type="term" value="F:ATP binding"/>
    <property type="evidence" value="ECO:0007669"/>
    <property type="project" value="UniProtKB-KW"/>
</dbReference>
<keyword evidence="3 9" id="KW-0436">Ligase</keyword>
<dbReference type="Pfam" id="PF00749">
    <property type="entry name" value="tRNA-synt_1c"/>
    <property type="match status" value="1"/>
</dbReference>
<evidence type="ECO:0000256" key="5">
    <source>
        <dbReference type="ARBA" id="ARBA00022840"/>
    </source>
</evidence>
<dbReference type="PRINTS" id="PR00987">
    <property type="entry name" value="TRNASYNTHGLU"/>
</dbReference>
<dbReference type="InterPro" id="IPR020058">
    <property type="entry name" value="Glu/Gln-tRNA-synth_Ib_cat-dom"/>
</dbReference>
<keyword evidence="4 9" id="KW-0547">Nucleotide-binding</keyword>
<evidence type="ECO:0000313" key="12">
    <source>
        <dbReference type="EMBL" id="KJP87257.1"/>
    </source>
</evidence>
<dbReference type="InterPro" id="IPR014729">
    <property type="entry name" value="Rossmann-like_a/b/a_fold"/>
</dbReference>
<evidence type="ECO:0000256" key="3">
    <source>
        <dbReference type="ARBA" id="ARBA00022598"/>
    </source>
</evidence>
<evidence type="ECO:0000259" key="11">
    <source>
        <dbReference type="Pfam" id="PF00749"/>
    </source>
</evidence>
<evidence type="ECO:0000256" key="6">
    <source>
        <dbReference type="ARBA" id="ARBA00022917"/>
    </source>
</evidence>